<evidence type="ECO:0000256" key="2">
    <source>
        <dbReference type="SAM" id="MobiDB-lite"/>
    </source>
</evidence>
<feature type="region of interest" description="Disordered" evidence="2">
    <location>
        <begin position="1"/>
        <end position="70"/>
    </location>
</feature>
<organism evidence="3">
    <name type="scientific">Symploca sp. SIO1C4</name>
    <dbReference type="NCBI Taxonomy" id="2607765"/>
    <lineage>
        <taxon>Bacteria</taxon>
        <taxon>Bacillati</taxon>
        <taxon>Cyanobacteriota</taxon>
        <taxon>Cyanophyceae</taxon>
        <taxon>Coleofasciculales</taxon>
        <taxon>Coleofasciculaceae</taxon>
        <taxon>Symploca</taxon>
    </lineage>
</organism>
<evidence type="ECO:0000256" key="1">
    <source>
        <dbReference type="SAM" id="Coils"/>
    </source>
</evidence>
<proteinExistence type="predicted"/>
<feature type="compositionally biased region" description="Polar residues" evidence="2">
    <location>
        <begin position="1"/>
        <end position="29"/>
    </location>
</feature>
<keyword evidence="1" id="KW-0175">Coiled coil</keyword>
<evidence type="ECO:0000313" key="3">
    <source>
        <dbReference type="EMBL" id="NER26754.1"/>
    </source>
</evidence>
<accession>A0A6B3N9J5</accession>
<sequence length="242" mass="27347">MVSPNIRQIESTLNQLSDRNPTDSQQTSAPARESLENQGRHSPRQPHGGAPSFSMGVQPFPIGKNQSKTPKLPKLKAASISEHRHGANPALAMNLLKDIEATVTSWQQELQKLVRQIQDLYLEGPIVDGWLDSHERKTQNAQAQVRRSQTDRLRDYVEQELNQSDAKVTCQSPRTGYRLCGLDTDGQYWSRPCPPEQVPSVSLAIARYHKLRQLLSRKQELETRLNHLAETLVVLHSHLSKD</sequence>
<name>A0A6B3N9J5_9CYAN</name>
<feature type="coiled-coil region" evidence="1">
    <location>
        <begin position="96"/>
        <end position="151"/>
    </location>
</feature>
<reference evidence="3" key="1">
    <citation type="submission" date="2019-11" db="EMBL/GenBank/DDBJ databases">
        <title>Genomic insights into an expanded diversity of filamentous marine cyanobacteria reveals the extraordinary biosynthetic potential of Moorea and Okeania.</title>
        <authorList>
            <person name="Ferreira Leao T."/>
            <person name="Wang M."/>
            <person name="Moss N."/>
            <person name="Da Silva R."/>
            <person name="Sanders J."/>
            <person name="Nurk S."/>
            <person name="Gurevich A."/>
            <person name="Humphrey G."/>
            <person name="Reher R."/>
            <person name="Zhu Q."/>
            <person name="Belda-Ferre P."/>
            <person name="Glukhov E."/>
            <person name="Rex R."/>
            <person name="Dorrestein P.C."/>
            <person name="Knight R."/>
            <person name="Pevzner P."/>
            <person name="Gerwick W.H."/>
            <person name="Gerwick L."/>
        </authorList>
    </citation>
    <scope>NUCLEOTIDE SEQUENCE</scope>
    <source>
        <strain evidence="3">SIO1C4</strain>
    </source>
</reference>
<gene>
    <name evidence="3" type="ORF">F6J89_03770</name>
</gene>
<dbReference type="EMBL" id="JAAHFQ010000047">
    <property type="protein sequence ID" value="NER26754.1"/>
    <property type="molecule type" value="Genomic_DNA"/>
</dbReference>
<dbReference type="AlphaFoldDB" id="A0A6B3N9J5"/>
<protein>
    <submittedName>
        <fullName evidence="3">Uncharacterized protein</fullName>
    </submittedName>
</protein>
<comment type="caution">
    <text evidence="3">The sequence shown here is derived from an EMBL/GenBank/DDBJ whole genome shotgun (WGS) entry which is preliminary data.</text>
</comment>